<dbReference type="KEGG" id="blen:NCTC4824_02300"/>
<keyword evidence="1" id="KW-0472">Membrane</keyword>
<feature type="transmembrane region" description="Helical" evidence="1">
    <location>
        <begin position="34"/>
        <end position="57"/>
    </location>
</feature>
<keyword evidence="3" id="KW-1185">Reference proteome</keyword>
<dbReference type="EMBL" id="LS483476">
    <property type="protein sequence ID" value="SQI58924.1"/>
    <property type="molecule type" value="Genomic_DNA"/>
</dbReference>
<organism evidence="2 3">
    <name type="scientific">Lederbergia lenta</name>
    <name type="common">Bacillus lentus</name>
    <dbReference type="NCBI Taxonomy" id="1467"/>
    <lineage>
        <taxon>Bacteria</taxon>
        <taxon>Bacillati</taxon>
        <taxon>Bacillota</taxon>
        <taxon>Bacilli</taxon>
        <taxon>Bacillales</taxon>
        <taxon>Bacillaceae</taxon>
        <taxon>Lederbergia</taxon>
    </lineage>
</organism>
<evidence type="ECO:0000256" key="1">
    <source>
        <dbReference type="SAM" id="Phobius"/>
    </source>
</evidence>
<sequence length="66" mass="7548">MFVVFCINTVLLVIAVVILLRIDSQTFHKETDGLLGSLGVVVLIFFIPVITFINYHIHEFISRSER</sequence>
<gene>
    <name evidence="2" type="ORF">NCTC4824_02300</name>
</gene>
<keyword evidence="1" id="KW-0812">Transmembrane</keyword>
<dbReference type="Proteomes" id="UP000249134">
    <property type="component" value="Chromosome 1"/>
</dbReference>
<dbReference type="AlphaFoldDB" id="A0A2X4ZEM9"/>
<accession>A0A2X4ZEM9</accession>
<keyword evidence="1" id="KW-1133">Transmembrane helix</keyword>
<evidence type="ECO:0000313" key="3">
    <source>
        <dbReference type="Proteomes" id="UP000249134"/>
    </source>
</evidence>
<dbReference type="STRING" id="1348624.GCA_001591545_01352"/>
<name>A0A2X4ZEM9_LEDLE</name>
<protein>
    <submittedName>
        <fullName evidence="2">Uncharacterized protein</fullName>
    </submittedName>
</protein>
<proteinExistence type="predicted"/>
<evidence type="ECO:0000313" key="2">
    <source>
        <dbReference type="EMBL" id="SQI58924.1"/>
    </source>
</evidence>
<dbReference type="Gene3D" id="1.20.1070.10">
    <property type="entry name" value="Rhodopsin 7-helix transmembrane proteins"/>
    <property type="match status" value="1"/>
</dbReference>
<reference evidence="2 3" key="1">
    <citation type="submission" date="2018-06" db="EMBL/GenBank/DDBJ databases">
        <authorList>
            <consortium name="Pathogen Informatics"/>
            <person name="Doyle S."/>
        </authorList>
    </citation>
    <scope>NUCLEOTIDE SEQUENCE [LARGE SCALE GENOMIC DNA]</scope>
    <source>
        <strain evidence="2 3">NCTC4824</strain>
    </source>
</reference>